<protein>
    <submittedName>
        <fullName evidence="1">Multifunctional CCA protein</fullName>
    </submittedName>
</protein>
<accession>A0AAE1HA82</accession>
<name>A0AAE1HA82_9NEOP</name>
<comment type="caution">
    <text evidence="1">The sequence shown here is derived from an EMBL/GenBank/DDBJ whole genome shotgun (WGS) entry which is preliminary data.</text>
</comment>
<sequence>MFKNSPQFSFHSIVNFLGAPAPAADAEVAGCLFRFGQAQWRSPAEPPRGWTCSHLPRAGNEAMRTDFHALIALAFASVDDVEDSFGALADVSVLALQPILKHLEDNYIRGRLRARRGGRVGRRTAPLFPPELYNCYERTLAGLPRTTNTCEAWHRCLSSLGGKHHPSFFVFLGQLREEEAEIDIRLRCHQPEGHWPQSIWLLLI</sequence>
<dbReference type="EMBL" id="JAHWGI010000751">
    <property type="protein sequence ID" value="KAK3917578.1"/>
    <property type="molecule type" value="Genomic_DNA"/>
</dbReference>
<dbReference type="Proteomes" id="UP001219518">
    <property type="component" value="Unassembled WGS sequence"/>
</dbReference>
<dbReference type="AlphaFoldDB" id="A0AAE1HA82"/>
<proteinExistence type="predicted"/>
<keyword evidence="2" id="KW-1185">Reference proteome</keyword>
<evidence type="ECO:0000313" key="1">
    <source>
        <dbReference type="EMBL" id="KAK3917578.1"/>
    </source>
</evidence>
<organism evidence="1 2">
    <name type="scientific">Frankliniella fusca</name>
    <dbReference type="NCBI Taxonomy" id="407009"/>
    <lineage>
        <taxon>Eukaryota</taxon>
        <taxon>Metazoa</taxon>
        <taxon>Ecdysozoa</taxon>
        <taxon>Arthropoda</taxon>
        <taxon>Hexapoda</taxon>
        <taxon>Insecta</taxon>
        <taxon>Pterygota</taxon>
        <taxon>Neoptera</taxon>
        <taxon>Paraneoptera</taxon>
        <taxon>Thysanoptera</taxon>
        <taxon>Terebrantia</taxon>
        <taxon>Thripoidea</taxon>
        <taxon>Thripidae</taxon>
        <taxon>Frankliniella</taxon>
    </lineage>
</organism>
<evidence type="ECO:0000313" key="2">
    <source>
        <dbReference type="Proteomes" id="UP001219518"/>
    </source>
</evidence>
<reference evidence="1" key="2">
    <citation type="journal article" date="2023" name="BMC Genomics">
        <title>Pest status, molecular evolution, and epigenetic factors derived from the genome assembly of Frankliniella fusca, a thysanopteran phytovirus vector.</title>
        <authorList>
            <person name="Catto M.A."/>
            <person name="Labadie P.E."/>
            <person name="Jacobson A.L."/>
            <person name="Kennedy G.G."/>
            <person name="Srinivasan R."/>
            <person name="Hunt B.G."/>
        </authorList>
    </citation>
    <scope>NUCLEOTIDE SEQUENCE</scope>
    <source>
        <strain evidence="1">PL_HMW_Pooled</strain>
    </source>
</reference>
<reference evidence="1" key="1">
    <citation type="submission" date="2021-07" db="EMBL/GenBank/DDBJ databases">
        <authorList>
            <person name="Catto M.A."/>
            <person name="Jacobson A."/>
            <person name="Kennedy G."/>
            <person name="Labadie P."/>
            <person name="Hunt B.G."/>
            <person name="Srinivasan R."/>
        </authorList>
    </citation>
    <scope>NUCLEOTIDE SEQUENCE</scope>
    <source>
        <strain evidence="1">PL_HMW_Pooled</strain>
        <tissue evidence="1">Head</tissue>
    </source>
</reference>
<gene>
    <name evidence="1" type="ORF">KUF71_007064</name>
</gene>